<dbReference type="EMBL" id="LKAM01000008">
    <property type="protein sequence ID" value="KUM47064.1"/>
    <property type="molecule type" value="Genomic_DNA"/>
</dbReference>
<evidence type="ECO:0000313" key="2">
    <source>
        <dbReference type="EMBL" id="KUM47064.1"/>
    </source>
</evidence>
<feature type="region of interest" description="Disordered" evidence="1">
    <location>
        <begin position="1"/>
        <end position="58"/>
    </location>
</feature>
<dbReference type="AlphaFoldDB" id="A0A101LXD5"/>
<accession>A0A101LXD5</accession>
<comment type="caution">
    <text evidence="2">The sequence shown here is derived from an EMBL/GenBank/DDBJ whole genome shotgun (WGS) entry which is preliminary data.</text>
</comment>
<evidence type="ECO:0000256" key="1">
    <source>
        <dbReference type="SAM" id="MobiDB-lite"/>
    </source>
</evidence>
<reference evidence="2" key="1">
    <citation type="journal article" date="2015" name="Genome Biol. Evol.">
        <title>Organellar Genomes of White Spruce (Picea glauca): Assembly and Annotation.</title>
        <authorList>
            <person name="Jackman S.D."/>
            <person name="Warren R.L."/>
            <person name="Gibb E.A."/>
            <person name="Vandervalk B.P."/>
            <person name="Mohamadi H."/>
            <person name="Chu J."/>
            <person name="Raymond A."/>
            <person name="Pleasance S."/>
            <person name="Coope R."/>
            <person name="Wildung M.R."/>
            <person name="Ritland C.E."/>
            <person name="Bousquet J."/>
            <person name="Jones S.J."/>
            <person name="Bohlmann J."/>
            <person name="Birol I."/>
        </authorList>
    </citation>
    <scope>NUCLEOTIDE SEQUENCE [LARGE SCALE GENOMIC DNA]</scope>
    <source>
        <tissue evidence="2">Flushing bud</tissue>
    </source>
</reference>
<proteinExistence type="predicted"/>
<organism evidence="2">
    <name type="scientific">Picea glauca</name>
    <name type="common">White spruce</name>
    <name type="synonym">Pinus glauca</name>
    <dbReference type="NCBI Taxonomy" id="3330"/>
    <lineage>
        <taxon>Eukaryota</taxon>
        <taxon>Viridiplantae</taxon>
        <taxon>Streptophyta</taxon>
        <taxon>Embryophyta</taxon>
        <taxon>Tracheophyta</taxon>
        <taxon>Spermatophyta</taxon>
        <taxon>Pinopsida</taxon>
        <taxon>Pinidae</taxon>
        <taxon>Conifers I</taxon>
        <taxon>Pinales</taxon>
        <taxon>Pinaceae</taxon>
        <taxon>Picea</taxon>
    </lineage>
</organism>
<feature type="compositionally biased region" description="Polar residues" evidence="1">
    <location>
        <begin position="45"/>
        <end position="58"/>
    </location>
</feature>
<keyword evidence="2" id="KW-0496">Mitochondrion</keyword>
<sequence>MSEHKTGHSMSKGKRRNSMNRGIFLSLLSGPDIESSVEIEGGTSAGSTNRDVGHSTQG</sequence>
<geneLocation type="mitochondrion" evidence="2"/>
<gene>
    <name evidence="2" type="ORF">ABT39_MTgene6070</name>
</gene>
<protein>
    <submittedName>
        <fullName evidence="2">Uncharacterized protein</fullName>
    </submittedName>
</protein>
<name>A0A101LXD5_PICGL</name>